<dbReference type="AlphaFoldDB" id="A0A2P5CGJ1"/>
<reference evidence="3" key="1">
    <citation type="submission" date="2016-06" db="EMBL/GenBank/DDBJ databases">
        <title>Parallel loss of symbiosis genes in relatives of nitrogen-fixing non-legume Parasponia.</title>
        <authorList>
            <person name="Van Velzen R."/>
            <person name="Holmer R."/>
            <person name="Bu F."/>
            <person name="Rutten L."/>
            <person name="Van Zeijl A."/>
            <person name="Liu W."/>
            <person name="Santuari L."/>
            <person name="Cao Q."/>
            <person name="Sharma T."/>
            <person name="Shen D."/>
            <person name="Roswanjaya Y."/>
            <person name="Wardhani T."/>
            <person name="Kalhor M.S."/>
            <person name="Jansen J."/>
            <person name="Van den Hoogen J."/>
            <person name="Gungor B."/>
            <person name="Hartog M."/>
            <person name="Hontelez J."/>
            <person name="Verver J."/>
            <person name="Yang W.-C."/>
            <person name="Schijlen E."/>
            <person name="Repin R."/>
            <person name="Schilthuizen M."/>
            <person name="Schranz E."/>
            <person name="Heidstra R."/>
            <person name="Miyata K."/>
            <person name="Fedorova E."/>
            <person name="Kohlen W."/>
            <person name="Bisseling T."/>
            <person name="Smit S."/>
            <person name="Geurts R."/>
        </authorList>
    </citation>
    <scope>NUCLEOTIDE SEQUENCE [LARGE SCALE GENOMIC DNA]</scope>
    <source>
        <strain evidence="3">cv. WU1-14</strain>
    </source>
</reference>
<name>A0A2P5CGJ1_PARAD</name>
<dbReference type="EMBL" id="JXTB01000133">
    <property type="protein sequence ID" value="PON60159.1"/>
    <property type="molecule type" value="Genomic_DNA"/>
</dbReference>
<dbReference type="Proteomes" id="UP000237105">
    <property type="component" value="Unassembled WGS sequence"/>
</dbReference>
<gene>
    <name evidence="2" type="ORF">PanWU01x14_154840</name>
</gene>
<accession>A0A2P5CGJ1</accession>
<evidence type="ECO:0000313" key="3">
    <source>
        <dbReference type="Proteomes" id="UP000237105"/>
    </source>
</evidence>
<evidence type="ECO:0000313" key="2">
    <source>
        <dbReference type="EMBL" id="PON60159.1"/>
    </source>
</evidence>
<proteinExistence type="predicted"/>
<protein>
    <submittedName>
        <fullName evidence="2">Uncharacterized protein</fullName>
    </submittedName>
</protein>
<comment type="caution">
    <text evidence="2">The sequence shown here is derived from an EMBL/GenBank/DDBJ whole genome shotgun (WGS) entry which is preliminary data.</text>
</comment>
<sequence length="60" mass="6992">MKIAKQLETSKEIEKQRGKKSRVDTTDFQNSKGAAALDPLSLYLRANREPGILWRWDFVR</sequence>
<evidence type="ECO:0000256" key="1">
    <source>
        <dbReference type="SAM" id="MobiDB-lite"/>
    </source>
</evidence>
<keyword evidence="3" id="KW-1185">Reference proteome</keyword>
<feature type="region of interest" description="Disordered" evidence="1">
    <location>
        <begin position="1"/>
        <end position="27"/>
    </location>
</feature>
<feature type="compositionally biased region" description="Basic and acidic residues" evidence="1">
    <location>
        <begin position="8"/>
        <end position="25"/>
    </location>
</feature>
<organism evidence="2 3">
    <name type="scientific">Parasponia andersonii</name>
    <name type="common">Sponia andersonii</name>
    <dbReference type="NCBI Taxonomy" id="3476"/>
    <lineage>
        <taxon>Eukaryota</taxon>
        <taxon>Viridiplantae</taxon>
        <taxon>Streptophyta</taxon>
        <taxon>Embryophyta</taxon>
        <taxon>Tracheophyta</taxon>
        <taxon>Spermatophyta</taxon>
        <taxon>Magnoliopsida</taxon>
        <taxon>eudicotyledons</taxon>
        <taxon>Gunneridae</taxon>
        <taxon>Pentapetalae</taxon>
        <taxon>rosids</taxon>
        <taxon>fabids</taxon>
        <taxon>Rosales</taxon>
        <taxon>Cannabaceae</taxon>
        <taxon>Parasponia</taxon>
    </lineage>
</organism>